<feature type="signal peptide" evidence="1">
    <location>
        <begin position="1"/>
        <end position="20"/>
    </location>
</feature>
<protein>
    <submittedName>
        <fullName evidence="2">Uncharacterized protein</fullName>
    </submittedName>
</protein>
<dbReference type="InterPro" id="IPR014710">
    <property type="entry name" value="RmlC-like_jellyroll"/>
</dbReference>
<evidence type="ECO:0000256" key="1">
    <source>
        <dbReference type="SAM" id="SignalP"/>
    </source>
</evidence>
<reference evidence="2 3" key="1">
    <citation type="submission" date="2016-10" db="EMBL/GenBank/DDBJ databases">
        <authorList>
            <person name="Varghese N."/>
            <person name="Submissions S."/>
        </authorList>
    </citation>
    <scope>NUCLEOTIDE SEQUENCE [LARGE SCALE GENOMIC DNA]</scope>
    <source>
        <strain evidence="2 3">DSM 25353</strain>
    </source>
</reference>
<feature type="chain" id="PRO_5036487687" evidence="1">
    <location>
        <begin position="21"/>
        <end position="218"/>
    </location>
</feature>
<sequence>MKQFYTIVYCLLATIYCCHAQLPVSKEPRHHNVFENAWVRVLDVRIPPRDTSLFHRHEIPSVFLVLTKTKTGSQAIVEPARPNLSSGNIWYESFEEKPRVHRVWNNDTSEFHAMDIELLRHAHGDTSPLPEMDHFTLLFDEAPVRAYRIMVDAHTNLHLTKRATPVLIIKLTDEGSEVNVNGKLYKKRGDFSFIDADQSIDLNYKGAGRVPLAFFELK</sequence>
<gene>
    <name evidence="2" type="ORF">SAMN05444410_10656</name>
</gene>
<accession>A0A8X8IF66</accession>
<comment type="caution">
    <text evidence="2">The sequence shown here is derived from an EMBL/GenBank/DDBJ whole genome shotgun (WGS) entry which is preliminary data.</text>
</comment>
<dbReference type="EMBL" id="FNNO01000006">
    <property type="protein sequence ID" value="SDW82511.1"/>
    <property type="molecule type" value="Genomic_DNA"/>
</dbReference>
<dbReference type="AlphaFoldDB" id="A0A8X8IF66"/>
<organism evidence="2 3">
    <name type="scientific">Hydrobacter penzbergensis</name>
    <dbReference type="NCBI Taxonomy" id="1235997"/>
    <lineage>
        <taxon>Bacteria</taxon>
        <taxon>Pseudomonadati</taxon>
        <taxon>Bacteroidota</taxon>
        <taxon>Chitinophagia</taxon>
        <taxon>Chitinophagales</taxon>
        <taxon>Chitinophagaceae</taxon>
        <taxon>Hydrobacter</taxon>
    </lineage>
</organism>
<dbReference type="Gene3D" id="2.60.120.10">
    <property type="entry name" value="Jelly Rolls"/>
    <property type="match status" value="1"/>
</dbReference>
<proteinExistence type="predicted"/>
<name>A0A8X8IF66_9BACT</name>
<evidence type="ECO:0000313" key="3">
    <source>
        <dbReference type="Proteomes" id="UP000198711"/>
    </source>
</evidence>
<dbReference type="Proteomes" id="UP000198711">
    <property type="component" value="Unassembled WGS sequence"/>
</dbReference>
<dbReference type="RefSeq" id="WP_092723532.1">
    <property type="nucleotide sequence ID" value="NZ_FNNO01000006.1"/>
</dbReference>
<evidence type="ECO:0000313" key="2">
    <source>
        <dbReference type="EMBL" id="SDW82511.1"/>
    </source>
</evidence>
<keyword evidence="1" id="KW-0732">Signal</keyword>
<keyword evidence="3" id="KW-1185">Reference proteome</keyword>